<dbReference type="PANTHER" id="PTHR41247:SF1">
    <property type="entry name" value="HTH-TYPE TRANSCRIPTIONAL REPRESSOR YCNK"/>
    <property type="match status" value="1"/>
</dbReference>
<dbReference type="Proteomes" id="UP000184233">
    <property type="component" value="Unassembled WGS sequence"/>
</dbReference>
<dbReference type="SUPFAM" id="SSF160387">
    <property type="entry name" value="NosL/MerB-like"/>
    <property type="match status" value="1"/>
</dbReference>
<gene>
    <name evidence="1" type="ORF">BGO89_04015</name>
</gene>
<sequence length="164" mass="17923">MKATIMNICSLPLRACAFLMILTGLVIVTGCSSPEPRAVSYGQEDCASCRMRITDRKFAAELVTVTGKTYVFDAPECMLGFVRTGTTVRTDDVHSLWVTDFVHPGTLIDAKMAHYLESEMIHSPMGMNTAAFGTASDRDRAALSFPGTSRDYDAVYELAADYAE</sequence>
<name>A0A1M3L5K3_9BACT</name>
<dbReference type="Pfam" id="PF05573">
    <property type="entry name" value="NosL"/>
    <property type="match status" value="1"/>
</dbReference>
<dbReference type="PANTHER" id="PTHR41247">
    <property type="entry name" value="HTH-TYPE TRANSCRIPTIONAL REPRESSOR YCNK"/>
    <property type="match status" value="1"/>
</dbReference>
<protein>
    <recommendedName>
        <fullName evidence="3">Nitrous oxide reductase</fullName>
    </recommendedName>
</protein>
<evidence type="ECO:0000313" key="1">
    <source>
        <dbReference type="EMBL" id="OJX60744.1"/>
    </source>
</evidence>
<reference evidence="1 2" key="1">
    <citation type="submission" date="2016-09" db="EMBL/GenBank/DDBJ databases">
        <title>Genome-resolved meta-omics ties microbial dynamics to process performance in biotechnology for thiocyanate degradation.</title>
        <authorList>
            <person name="Kantor R.S."/>
            <person name="Huddy R.J."/>
            <person name="Iyer R."/>
            <person name="Thomas B.C."/>
            <person name="Brown C.T."/>
            <person name="Anantharaman K."/>
            <person name="Tringe S."/>
            <person name="Hettich R.L."/>
            <person name="Harrison S.T."/>
            <person name="Banfield J.F."/>
        </authorList>
    </citation>
    <scope>NUCLEOTIDE SEQUENCE [LARGE SCALE GENOMIC DNA]</scope>
    <source>
        <strain evidence="1">59-99</strain>
    </source>
</reference>
<dbReference type="PROSITE" id="PS51257">
    <property type="entry name" value="PROKAR_LIPOPROTEIN"/>
    <property type="match status" value="1"/>
</dbReference>
<dbReference type="EMBL" id="MKVH01000003">
    <property type="protein sequence ID" value="OJX60744.1"/>
    <property type="molecule type" value="Genomic_DNA"/>
</dbReference>
<evidence type="ECO:0000313" key="2">
    <source>
        <dbReference type="Proteomes" id="UP000184233"/>
    </source>
</evidence>
<dbReference type="InterPro" id="IPR008719">
    <property type="entry name" value="N2O_reductase_NosL"/>
</dbReference>
<accession>A0A1M3L5K3</accession>
<dbReference type="STRING" id="1895771.BGO89_04015"/>
<organism evidence="1 2">
    <name type="scientific">Candidatus Kapaibacterium thiocyanatum</name>
    <dbReference type="NCBI Taxonomy" id="1895771"/>
    <lineage>
        <taxon>Bacteria</taxon>
        <taxon>Pseudomonadati</taxon>
        <taxon>Candidatus Kapaibacteriota</taxon>
        <taxon>Candidatus Kapaibacteriia</taxon>
        <taxon>Candidatus Kapaibacteriales</taxon>
        <taxon>Candidatus Kapaibacteriaceae</taxon>
        <taxon>Candidatus Kapaibacterium</taxon>
    </lineage>
</organism>
<proteinExistence type="predicted"/>
<evidence type="ECO:0008006" key="3">
    <source>
        <dbReference type="Google" id="ProtNLM"/>
    </source>
</evidence>
<comment type="caution">
    <text evidence="1">The sequence shown here is derived from an EMBL/GenBank/DDBJ whole genome shotgun (WGS) entry which is preliminary data.</text>
</comment>
<dbReference type="AlphaFoldDB" id="A0A1M3L5K3"/>